<accession>A0A2J5HIL2</accession>
<gene>
    <name evidence="2" type="ORF">BDW42DRAFT_188401</name>
</gene>
<dbReference type="InterPro" id="IPR002877">
    <property type="entry name" value="RNA_MeTrfase_FtsJ_dom"/>
</dbReference>
<dbReference type="GO" id="GO:0032259">
    <property type="term" value="P:methylation"/>
    <property type="evidence" value="ECO:0007669"/>
    <property type="project" value="UniProtKB-KW"/>
</dbReference>
<keyword evidence="2" id="KW-0489">Methyltransferase</keyword>
<dbReference type="Proteomes" id="UP000235023">
    <property type="component" value="Unassembled WGS sequence"/>
</dbReference>
<keyword evidence="3" id="KW-1185">Reference proteome</keyword>
<protein>
    <submittedName>
        <fullName evidence="2">FtsJ-like methyltransferase family protein</fullName>
    </submittedName>
</protein>
<proteinExistence type="predicted"/>
<reference evidence="3" key="1">
    <citation type="submission" date="2017-12" db="EMBL/GenBank/DDBJ databases">
        <authorList>
            <consortium name="DOE Joint Genome Institute"/>
            <person name="Mondo S.J."/>
            <person name="Kjaerbolling I."/>
            <person name="Vesth T.C."/>
            <person name="Frisvad J.C."/>
            <person name="Nybo J.L."/>
            <person name="Theobald S."/>
            <person name="Kuo A."/>
            <person name="Bowyer P."/>
            <person name="Matsuda Y."/>
            <person name="Lyhne E.K."/>
            <person name="Kogle M.E."/>
            <person name="Clum A."/>
            <person name="Lipzen A."/>
            <person name="Salamov A."/>
            <person name="Ngan C.Y."/>
            <person name="Daum C."/>
            <person name="Chiniquy J."/>
            <person name="Barry K."/>
            <person name="LaButti K."/>
            <person name="Haridas S."/>
            <person name="Simmons B.A."/>
            <person name="Magnuson J.K."/>
            <person name="Mortensen U.H."/>
            <person name="Larsen T.O."/>
            <person name="Grigoriev I.V."/>
            <person name="Baker S.E."/>
            <person name="Andersen M.R."/>
            <person name="Nordberg H.P."/>
            <person name="Cantor M.N."/>
            <person name="Hua S.X."/>
        </authorList>
    </citation>
    <scope>NUCLEOTIDE SEQUENCE [LARGE SCALE GENOMIC DNA]</scope>
    <source>
        <strain evidence="3">IBT 19404</strain>
    </source>
</reference>
<dbReference type="SUPFAM" id="SSF53335">
    <property type="entry name" value="S-adenosyl-L-methionine-dependent methyltransferases"/>
    <property type="match status" value="1"/>
</dbReference>
<dbReference type="OrthoDB" id="417125at2759"/>
<keyword evidence="2" id="KW-0808">Transferase</keyword>
<dbReference type="Pfam" id="PF01728">
    <property type="entry name" value="FtsJ"/>
    <property type="match status" value="1"/>
</dbReference>
<name>A0A2J5HIL2_9EURO</name>
<organism evidence="2 3">
    <name type="scientific">Aspergillus taichungensis</name>
    <dbReference type="NCBI Taxonomy" id="482145"/>
    <lineage>
        <taxon>Eukaryota</taxon>
        <taxon>Fungi</taxon>
        <taxon>Dikarya</taxon>
        <taxon>Ascomycota</taxon>
        <taxon>Pezizomycotina</taxon>
        <taxon>Eurotiomycetes</taxon>
        <taxon>Eurotiomycetidae</taxon>
        <taxon>Eurotiales</taxon>
        <taxon>Aspergillaceae</taxon>
        <taxon>Aspergillus</taxon>
        <taxon>Aspergillus subgen. Circumdati</taxon>
    </lineage>
</organism>
<evidence type="ECO:0000313" key="3">
    <source>
        <dbReference type="Proteomes" id="UP000235023"/>
    </source>
</evidence>
<evidence type="ECO:0000259" key="1">
    <source>
        <dbReference type="Pfam" id="PF01728"/>
    </source>
</evidence>
<dbReference type="AlphaFoldDB" id="A0A2J5HIL2"/>
<feature type="domain" description="Ribosomal RNA methyltransferase FtsJ" evidence="1">
    <location>
        <begin position="100"/>
        <end position="288"/>
    </location>
</feature>
<dbReference type="EMBL" id="KZ559608">
    <property type="protein sequence ID" value="PLN76857.1"/>
    <property type="molecule type" value="Genomic_DNA"/>
</dbReference>
<dbReference type="Gene3D" id="3.40.50.150">
    <property type="entry name" value="Vaccinia Virus protein VP39"/>
    <property type="match status" value="1"/>
</dbReference>
<sequence>MDVDSTNTLIIHGAFDGDTSSLHDCRAQRPIKLISEYLFHEVPEFRRVSELRQRGWNNPKGDQFFAKQRQAADQADDKTTRHFHKMMKTIGYEMHQLTGVFRINNPDLRKHSVLDMCMAPGGFLATALRINPGARALGFSLPKCDGGHKVLLPRYPNVTLKFLDITMLAADMGLKDIPCDHPDAKNFLPSQFHSNQSFDLALCDGQVLRTHEREAYREHREARRLTLAQLALALEHIKPGGTMIVLLHRVEGPDTVQLLYTFEKFASVRLYKHARFHAKRSSFYMLATNIRADCEEAAMTIDRWKTMWKIATFGTDEMYHKALLENTPDVETLLKEFGPRLIELGREIWDIQANALEKAPFVR</sequence>
<dbReference type="InterPro" id="IPR029063">
    <property type="entry name" value="SAM-dependent_MTases_sf"/>
</dbReference>
<evidence type="ECO:0000313" key="2">
    <source>
        <dbReference type="EMBL" id="PLN76857.1"/>
    </source>
</evidence>
<dbReference type="GO" id="GO:0008168">
    <property type="term" value="F:methyltransferase activity"/>
    <property type="evidence" value="ECO:0007669"/>
    <property type="project" value="UniProtKB-KW"/>
</dbReference>